<dbReference type="InterPro" id="IPR012337">
    <property type="entry name" value="RNaseH-like_sf"/>
</dbReference>
<keyword evidence="1" id="KW-0540">Nuclease</keyword>
<keyword evidence="2" id="KW-0479">Metal-binding</keyword>
<keyword evidence="10" id="KW-0511">Multifunctional enzyme</keyword>
<evidence type="ECO:0000256" key="5">
    <source>
        <dbReference type="ARBA" id="ARBA00022842"/>
    </source>
</evidence>
<feature type="region of interest" description="Disordered" evidence="11">
    <location>
        <begin position="1"/>
        <end position="41"/>
    </location>
</feature>
<keyword evidence="8" id="KW-0239">DNA-directed DNA polymerase</keyword>
<feature type="domain" description="Integrase catalytic" evidence="12">
    <location>
        <begin position="229"/>
        <end position="373"/>
    </location>
</feature>
<comment type="caution">
    <text evidence="13">The sequence shown here is derived from an EMBL/GenBank/DDBJ whole genome shotgun (WGS) entry which is preliminary data.</text>
</comment>
<accession>A0ABQ4XVN4</accession>
<feature type="region of interest" description="Disordered" evidence="11">
    <location>
        <begin position="778"/>
        <end position="813"/>
    </location>
</feature>
<dbReference type="CDD" id="cd00303">
    <property type="entry name" value="retropepsin_like"/>
    <property type="match status" value="1"/>
</dbReference>
<dbReference type="InterPro" id="IPR036397">
    <property type="entry name" value="RNaseH_sf"/>
</dbReference>
<keyword evidence="3" id="KW-0255">Endonuclease</keyword>
<feature type="region of interest" description="Disordered" evidence="11">
    <location>
        <begin position="825"/>
        <end position="851"/>
    </location>
</feature>
<dbReference type="Proteomes" id="UP001151760">
    <property type="component" value="Unassembled WGS sequence"/>
</dbReference>
<evidence type="ECO:0000256" key="7">
    <source>
        <dbReference type="ARBA" id="ARBA00022918"/>
    </source>
</evidence>
<dbReference type="PANTHER" id="PTHR42648:SF11">
    <property type="entry name" value="TRANSPOSON TY4-P GAG-POL POLYPROTEIN"/>
    <property type="match status" value="1"/>
</dbReference>
<evidence type="ECO:0000256" key="9">
    <source>
        <dbReference type="ARBA" id="ARBA00023172"/>
    </source>
</evidence>
<dbReference type="Gene3D" id="3.30.420.10">
    <property type="entry name" value="Ribonuclease H-like superfamily/Ribonuclease H"/>
    <property type="match status" value="1"/>
</dbReference>
<feature type="region of interest" description="Disordered" evidence="11">
    <location>
        <begin position="930"/>
        <end position="950"/>
    </location>
</feature>
<evidence type="ECO:0000256" key="6">
    <source>
        <dbReference type="ARBA" id="ARBA00022908"/>
    </source>
</evidence>
<keyword evidence="6" id="KW-0229">DNA integration</keyword>
<dbReference type="PROSITE" id="PS50994">
    <property type="entry name" value="INTEGRASE"/>
    <property type="match status" value="1"/>
</dbReference>
<evidence type="ECO:0000259" key="12">
    <source>
        <dbReference type="PROSITE" id="PS50994"/>
    </source>
</evidence>
<dbReference type="EMBL" id="BQNB010009823">
    <property type="protein sequence ID" value="GJS68896.1"/>
    <property type="molecule type" value="Genomic_DNA"/>
</dbReference>
<reference evidence="13" key="1">
    <citation type="journal article" date="2022" name="Int. J. Mol. Sci.">
        <title>Draft Genome of Tanacetum Coccineum: Genomic Comparison of Closely Related Tanacetum-Family Plants.</title>
        <authorList>
            <person name="Yamashiro T."/>
            <person name="Shiraishi A."/>
            <person name="Nakayama K."/>
            <person name="Satake H."/>
        </authorList>
    </citation>
    <scope>NUCLEOTIDE SEQUENCE</scope>
</reference>
<keyword evidence="5" id="KW-0460">Magnesium</keyword>
<keyword evidence="14" id="KW-1185">Reference proteome</keyword>
<evidence type="ECO:0000256" key="8">
    <source>
        <dbReference type="ARBA" id="ARBA00022932"/>
    </source>
</evidence>
<evidence type="ECO:0000313" key="14">
    <source>
        <dbReference type="Proteomes" id="UP001151760"/>
    </source>
</evidence>
<keyword evidence="8" id="KW-0808">Transferase</keyword>
<organism evidence="13 14">
    <name type="scientific">Tanacetum coccineum</name>
    <dbReference type="NCBI Taxonomy" id="301880"/>
    <lineage>
        <taxon>Eukaryota</taxon>
        <taxon>Viridiplantae</taxon>
        <taxon>Streptophyta</taxon>
        <taxon>Embryophyta</taxon>
        <taxon>Tracheophyta</taxon>
        <taxon>Spermatophyta</taxon>
        <taxon>Magnoliopsida</taxon>
        <taxon>eudicotyledons</taxon>
        <taxon>Gunneridae</taxon>
        <taxon>Pentapetalae</taxon>
        <taxon>asterids</taxon>
        <taxon>campanulids</taxon>
        <taxon>Asterales</taxon>
        <taxon>Asteraceae</taxon>
        <taxon>Asteroideae</taxon>
        <taxon>Anthemideae</taxon>
        <taxon>Anthemidinae</taxon>
        <taxon>Tanacetum</taxon>
    </lineage>
</organism>
<evidence type="ECO:0000256" key="3">
    <source>
        <dbReference type="ARBA" id="ARBA00022759"/>
    </source>
</evidence>
<keyword evidence="4" id="KW-0378">Hydrolase</keyword>
<proteinExistence type="predicted"/>
<dbReference type="SUPFAM" id="SSF53098">
    <property type="entry name" value="Ribonuclease H-like"/>
    <property type="match status" value="1"/>
</dbReference>
<evidence type="ECO:0000256" key="2">
    <source>
        <dbReference type="ARBA" id="ARBA00022723"/>
    </source>
</evidence>
<keyword evidence="9" id="KW-0233">DNA recombination</keyword>
<keyword evidence="7" id="KW-0695">RNA-directed DNA polymerase</keyword>
<evidence type="ECO:0000256" key="10">
    <source>
        <dbReference type="ARBA" id="ARBA00023268"/>
    </source>
</evidence>
<feature type="compositionally biased region" description="Basic and acidic residues" evidence="11">
    <location>
        <begin position="930"/>
        <end position="946"/>
    </location>
</feature>
<reference evidence="13" key="2">
    <citation type="submission" date="2022-01" db="EMBL/GenBank/DDBJ databases">
        <authorList>
            <person name="Yamashiro T."/>
            <person name="Shiraishi A."/>
            <person name="Satake H."/>
            <person name="Nakayama K."/>
        </authorList>
    </citation>
    <scope>NUCLEOTIDE SEQUENCE</scope>
</reference>
<sequence length="1319" mass="151273">MEEEMEEENDDDDDAEVINPYEEADPLNRPPPDSDTESEDMAVAPTLADHEQEAEADTIGTITRVPYSVHPLSGTFYVGSGSFWQVFAPGPTGRDVNTLHRKVKGLAQQMVDRANTKHSTLKRLSVMDRYLAEFDTDLRSKIKAPEFLWAEAIATALYSESLLLSLCYPTSDRDDLGKVKRMLSHLNFSTINQLTSKDLVDGLPKFEYNKDHLCSTYEQGKSKKASLPPKLVPSTESKLELLYMNLCGPMRVASINGKKYILVIVDDYSRYTWVYFLRTKDEAPDMIIDFVNQVQRNLKAQILTIRTDNGTEFKNEKLRAFYAKLGIVHQTSIARTPQQNGGVECRNRTLVEAARTMLIFSKALEFLWAEAIAACFYSETFYVQHMVQYDRLMSLFEDDNPIFNTLYVWISLLIKMIVMILGKMKLKADIGIFIGYSESSRGFLSIIEPKNIKEAMFDASWIESMQDELNQFKRLDVWELNKSRLVAKGYRQEEGINFEESFALVATLEDPDGFVELDFPNHVYRLKKALYGIKQAPRAWYDKLSSFLIEHHFTKVFHMAQQVIPAAQLVPRFHTIGRCNNYTVLQSIPCSPECKIVGQILLDHPLSYALTATVDVPVVYLQQFWRTVSKVPDILHLPVETPKNLFVAPVNIATIEAFMNMVGYQDIPQRIEDDYHSIKDDIPLVSVYTAGNVLVRGMLIPDEFLTMEIRATNDFKEYETVERDEITEATLLSLTLHKTTLAAEAQENIAKVQEKLAEEESEKMVEGDEDKESYASEFADSVLNDDVDDSGTRLEPRSHKENPEKVDDDDVEIKKEKKDDIDFEKEKKDDVEIEKEKKDEDIEKEKNNENVKETDKVVKEKDIVDDVRDSSTTNPTTAMADVIGLSDKGLEWKVKEGTDDPVITTQSCFVWFGRGEIICADAPKKVTHRTADTPKEVTRSPEEVSSIRKRSRSTTAFPYAHIERQQITAKVAQPDPHVAKETVQTLGLKTKNHPKSYKLQWLKKGGEVTVSKHVLVAFSMGTTYKDSVWCDVVPMDACHLLLGRPWEYDRNTTHNGRANTYSFMFDGVKITLMPNKPKELVNKPTVAKDSKIPEAMIPLHEEFSDVFPDEFPDGLPPLRDIQHHIDLEPGSQLANDIKVWCTRSGYDFSTVIHPETDGQSERTIQTLDDMLRLCEDFGMLGRTFTVDRNSRTTLAYHASIKMPHSRKFMSERIKQRMQAARDRQKSYADVRRKPLEFQVGDRVMLKVIPWKGYEIHIDDKLYFVEESVEILEREIKKLRRSRIPIIKVRWNSKRGLRFTWEREDQFRGKSIRTLHKTAP</sequence>
<feature type="compositionally biased region" description="Basic and acidic residues" evidence="11">
    <location>
        <begin position="790"/>
        <end position="805"/>
    </location>
</feature>
<gene>
    <name evidence="13" type="ORF">Tco_0683461</name>
</gene>
<protein>
    <submittedName>
        <fullName evidence="13">Retrovirus-related pol polyprotein from transposon TNT 1-94</fullName>
    </submittedName>
</protein>
<name>A0ABQ4XVN4_9ASTR</name>
<dbReference type="Pfam" id="PF00665">
    <property type="entry name" value="rve"/>
    <property type="match status" value="1"/>
</dbReference>
<dbReference type="InterPro" id="IPR013103">
    <property type="entry name" value="RVT_2"/>
</dbReference>
<dbReference type="Pfam" id="PF07727">
    <property type="entry name" value="RVT_2"/>
    <property type="match status" value="1"/>
</dbReference>
<dbReference type="InterPro" id="IPR001584">
    <property type="entry name" value="Integrase_cat-core"/>
</dbReference>
<evidence type="ECO:0000256" key="4">
    <source>
        <dbReference type="ARBA" id="ARBA00022801"/>
    </source>
</evidence>
<feature type="compositionally biased region" description="Acidic residues" evidence="11">
    <location>
        <begin position="1"/>
        <end position="16"/>
    </location>
</feature>
<evidence type="ECO:0000313" key="13">
    <source>
        <dbReference type="EMBL" id="GJS68896.1"/>
    </source>
</evidence>
<evidence type="ECO:0000256" key="11">
    <source>
        <dbReference type="SAM" id="MobiDB-lite"/>
    </source>
</evidence>
<dbReference type="InterPro" id="IPR039537">
    <property type="entry name" value="Retrotran_Ty1/copia-like"/>
</dbReference>
<keyword evidence="8" id="KW-0548">Nucleotidyltransferase</keyword>
<dbReference type="PANTHER" id="PTHR42648">
    <property type="entry name" value="TRANSPOSASE, PUTATIVE-RELATED"/>
    <property type="match status" value="1"/>
</dbReference>
<evidence type="ECO:0000256" key="1">
    <source>
        <dbReference type="ARBA" id="ARBA00022722"/>
    </source>
</evidence>